<organism evidence="2 3">
    <name type="scientific">Corallococcus soli</name>
    <dbReference type="NCBI Taxonomy" id="2710757"/>
    <lineage>
        <taxon>Bacteria</taxon>
        <taxon>Pseudomonadati</taxon>
        <taxon>Myxococcota</taxon>
        <taxon>Myxococcia</taxon>
        <taxon>Myxococcales</taxon>
        <taxon>Cystobacterineae</taxon>
        <taxon>Myxococcaceae</taxon>
        <taxon>Corallococcus</taxon>
    </lineage>
</organism>
<sequence>MGSLRLALEEGGPRILALRWGLNWQGLEISLDDEPVGAVAEKLQLEQGVEFKLPDDSVLHVQLLHVPAPELRVLRNGAPLPDEASDPVQQVRTATFLLYGLAAFSVGVAMVSLVMTSKLRQQLPVSASNLLFGGVLAVLGFFMFKRWRAAPLLAILLYSFDTLSTVYALLTSEKVGGLATLTGLVIRIFIFGALGRGFLGARELARREKQPLTAPSSLGPAVAFPEA</sequence>
<evidence type="ECO:0000313" key="3">
    <source>
        <dbReference type="Proteomes" id="UP001516472"/>
    </source>
</evidence>
<protein>
    <submittedName>
        <fullName evidence="2">Uncharacterized protein</fullName>
    </submittedName>
</protein>
<feature type="transmembrane region" description="Helical" evidence="1">
    <location>
        <begin position="176"/>
        <end position="199"/>
    </location>
</feature>
<reference evidence="2 3" key="1">
    <citation type="submission" date="2020-02" db="EMBL/GenBank/DDBJ databases">
        <authorList>
            <person name="Babadi Z.K."/>
            <person name="Risdian C."/>
            <person name="Ebrahimipour G.H."/>
            <person name="Wink J."/>
        </authorList>
    </citation>
    <scope>NUCLEOTIDE SEQUENCE [LARGE SCALE GENOMIC DNA]</scope>
    <source>
        <strain evidence="2 3">ZKHCc1 1396</strain>
    </source>
</reference>
<feature type="transmembrane region" description="Helical" evidence="1">
    <location>
        <begin position="96"/>
        <end position="115"/>
    </location>
</feature>
<keyword evidence="1" id="KW-0812">Transmembrane</keyword>
<accession>A0ABR9PN10</accession>
<gene>
    <name evidence="2" type="ORF">G4177_13945</name>
</gene>
<keyword evidence="1" id="KW-1133">Transmembrane helix</keyword>
<dbReference type="Proteomes" id="UP001516472">
    <property type="component" value="Unassembled WGS sequence"/>
</dbReference>
<evidence type="ECO:0000313" key="2">
    <source>
        <dbReference type="EMBL" id="MBE4749264.1"/>
    </source>
</evidence>
<keyword evidence="1" id="KW-0472">Membrane</keyword>
<dbReference type="EMBL" id="JAAIYO010000003">
    <property type="protein sequence ID" value="MBE4749264.1"/>
    <property type="molecule type" value="Genomic_DNA"/>
</dbReference>
<evidence type="ECO:0000256" key="1">
    <source>
        <dbReference type="SAM" id="Phobius"/>
    </source>
</evidence>
<feature type="transmembrane region" description="Helical" evidence="1">
    <location>
        <begin position="151"/>
        <end position="170"/>
    </location>
</feature>
<name>A0ABR9PN10_9BACT</name>
<feature type="transmembrane region" description="Helical" evidence="1">
    <location>
        <begin position="127"/>
        <end position="144"/>
    </location>
</feature>
<keyword evidence="3" id="KW-1185">Reference proteome</keyword>
<proteinExistence type="predicted"/>
<comment type="caution">
    <text evidence="2">The sequence shown here is derived from an EMBL/GenBank/DDBJ whole genome shotgun (WGS) entry which is preliminary data.</text>
</comment>
<dbReference type="RefSeq" id="WP_193348647.1">
    <property type="nucleotide sequence ID" value="NZ_CBCSIP010000345.1"/>
</dbReference>